<comment type="similarity">
    <text evidence="8">Belongs to the tRNA(Ile)-lysidine synthase family.</text>
</comment>
<keyword evidence="5 8" id="KW-0547">Nucleotide-binding</keyword>
<dbReference type="HAMAP" id="MF_01161">
    <property type="entry name" value="tRNA_Ile_lys_synt"/>
    <property type="match status" value="1"/>
</dbReference>
<feature type="binding site" evidence="8">
    <location>
        <begin position="26"/>
        <end position="31"/>
    </location>
    <ligand>
        <name>ATP</name>
        <dbReference type="ChEBI" id="CHEBI:30616"/>
    </ligand>
</feature>
<dbReference type="CDD" id="cd01992">
    <property type="entry name" value="TilS_N"/>
    <property type="match status" value="1"/>
</dbReference>
<dbReference type="PANTHER" id="PTHR43033:SF1">
    <property type="entry name" value="TRNA(ILE)-LYSIDINE SYNTHASE-RELATED"/>
    <property type="match status" value="1"/>
</dbReference>
<comment type="subcellular location">
    <subcellularLocation>
        <location evidence="1 8">Cytoplasm</location>
    </subcellularLocation>
</comment>
<dbReference type="Pfam" id="PF11734">
    <property type="entry name" value="TilS_C"/>
    <property type="match status" value="1"/>
</dbReference>
<dbReference type="NCBIfam" id="TIGR02433">
    <property type="entry name" value="lysidine_TilS_C"/>
    <property type="match status" value="1"/>
</dbReference>
<dbReference type="Gene3D" id="1.20.59.20">
    <property type="match status" value="1"/>
</dbReference>
<dbReference type="InterPro" id="IPR012796">
    <property type="entry name" value="Lysidine-tRNA-synth_C"/>
</dbReference>
<feature type="domain" description="Lysidine-tRNA(Ile) synthetase C-terminal" evidence="9">
    <location>
        <begin position="381"/>
        <end position="453"/>
    </location>
</feature>
<dbReference type="GO" id="GO:0005524">
    <property type="term" value="F:ATP binding"/>
    <property type="evidence" value="ECO:0007669"/>
    <property type="project" value="UniProtKB-UniRule"/>
</dbReference>
<comment type="function">
    <text evidence="8">Ligates lysine onto the cytidine present at position 34 of the AUA codon-specific tRNA(Ile) that contains the anticodon CAU, in an ATP-dependent manner. Cytidine is converted to lysidine, thus changing the amino acid specificity of the tRNA from methionine to isoleucine.</text>
</comment>
<gene>
    <name evidence="8 10" type="primary">tilS</name>
    <name evidence="10" type="ORF">ACETAC_10360</name>
</gene>
<keyword evidence="2 8" id="KW-0963">Cytoplasm</keyword>
<evidence type="ECO:0000259" key="9">
    <source>
        <dbReference type="SMART" id="SM00977"/>
    </source>
</evidence>
<dbReference type="PANTHER" id="PTHR43033">
    <property type="entry name" value="TRNA(ILE)-LYSIDINE SYNTHASE-RELATED"/>
    <property type="match status" value="1"/>
</dbReference>
<dbReference type="GO" id="GO:0006400">
    <property type="term" value="P:tRNA modification"/>
    <property type="evidence" value="ECO:0007669"/>
    <property type="project" value="UniProtKB-UniRule"/>
</dbReference>
<dbReference type="GO" id="GO:0032267">
    <property type="term" value="F:tRNA(Ile)-lysidine synthase activity"/>
    <property type="evidence" value="ECO:0007669"/>
    <property type="project" value="UniProtKB-EC"/>
</dbReference>
<keyword evidence="11" id="KW-1185">Reference proteome</keyword>
<dbReference type="KEGG" id="aaut:ACETAC_10360"/>
<dbReference type="SUPFAM" id="SSF56037">
    <property type="entry name" value="PheT/TilS domain"/>
    <property type="match status" value="1"/>
</dbReference>
<sequence>MVKKVLNTIKKYDMIQKNDTIVVGVSGGPDSICLLNILYELKDIYKIKLYVVHINHMLRGKEAEKDAEFVENMCRGMDIPFFLFKTDVKKYAVEMKYSEEQAGREKRYNAFNEILKKVNADKIAVAHNKNDAAETVLLNILRGTGTTGLAGIKPVNGNIIRPLIEISRKQIEDYLREKGLKFVVDRTNYEDKYNRNKVRLRLIPFIEDTFGVDIVENLYRTSRIIMEDNEYLDLHSEKVFDEIAIHCDEEIRLRIDGLIKQHDAVKKRLLRIAYKKLKGDFDGLEYIHIEDILSLLRKQTSARIDLPFGIEVIKSYNNLIFRKHKEDKKNEYCVKLKIPGNTEVSDIGVFKTYIIDTKDIKKIDMGKFCKMFDFDKINGSINIRQRKTGDIIHPLNMKGTKKLKEFFIDEKVPKEMRDNVPILAIGNVVLWVVGYRMSDTYKIDDDTKKILVIKYIKKEPNLGR</sequence>
<dbReference type="Gene3D" id="3.40.50.620">
    <property type="entry name" value="HUPs"/>
    <property type="match status" value="1"/>
</dbReference>
<dbReference type="Proteomes" id="UP000671913">
    <property type="component" value="Chromosome"/>
</dbReference>
<evidence type="ECO:0000256" key="8">
    <source>
        <dbReference type="HAMAP-Rule" id="MF_01161"/>
    </source>
</evidence>
<evidence type="ECO:0000313" key="11">
    <source>
        <dbReference type="Proteomes" id="UP000671913"/>
    </source>
</evidence>
<dbReference type="NCBIfam" id="TIGR02432">
    <property type="entry name" value="lysidine_TilS_N"/>
    <property type="match status" value="1"/>
</dbReference>
<reference evidence="10" key="1">
    <citation type="submission" date="2020-08" db="EMBL/GenBank/DDBJ databases">
        <title>Genomic insights into the carbon and energy metabolism of the first obligate autotrophic acetogenic bacterium Aceticella autotrophica gen. nov., sp. nov.</title>
        <authorList>
            <person name="Toshchakov S.V."/>
            <person name="Elcheninov A.G."/>
            <person name="Kublanov I.V."/>
            <person name="Frolov E.N."/>
            <person name="Lebedinsky A.V."/>
        </authorList>
    </citation>
    <scope>NUCLEOTIDE SEQUENCE</scope>
    <source>
        <strain evidence="10">3443-3Ac</strain>
    </source>
</reference>
<dbReference type="Pfam" id="PF01171">
    <property type="entry name" value="ATP_bind_3"/>
    <property type="match status" value="1"/>
</dbReference>
<keyword evidence="4 8" id="KW-0819">tRNA processing</keyword>
<dbReference type="InterPro" id="IPR011063">
    <property type="entry name" value="TilS/TtcA_N"/>
</dbReference>
<dbReference type="AlphaFoldDB" id="A0A975GAL7"/>
<dbReference type="SUPFAM" id="SSF52402">
    <property type="entry name" value="Adenine nucleotide alpha hydrolases-like"/>
    <property type="match status" value="1"/>
</dbReference>
<dbReference type="RefSeq" id="WP_284679911.1">
    <property type="nucleotide sequence ID" value="NZ_CP060096.1"/>
</dbReference>
<keyword evidence="3 8" id="KW-0436">Ligase</keyword>
<dbReference type="Gene3D" id="3.50.40.10">
    <property type="entry name" value="Phenylalanyl-trna Synthetase, Chain B, domain 3"/>
    <property type="match status" value="1"/>
</dbReference>
<comment type="domain">
    <text evidence="8">The N-terminal region contains the highly conserved SGGXDS motif, predicted to be a P-loop motif involved in ATP binding.</text>
</comment>
<evidence type="ECO:0000256" key="5">
    <source>
        <dbReference type="ARBA" id="ARBA00022741"/>
    </source>
</evidence>
<dbReference type="InterPro" id="IPR020825">
    <property type="entry name" value="Phe-tRNA_synthase-like_B3/B4"/>
</dbReference>
<dbReference type="InterPro" id="IPR012795">
    <property type="entry name" value="tRNA_Ile_lys_synt_N"/>
</dbReference>
<dbReference type="InterPro" id="IPR014729">
    <property type="entry name" value="Rossmann-like_a/b/a_fold"/>
</dbReference>
<evidence type="ECO:0000256" key="4">
    <source>
        <dbReference type="ARBA" id="ARBA00022694"/>
    </source>
</evidence>
<organism evidence="10 11">
    <name type="scientific">Aceticella autotrophica</name>
    <dbReference type="NCBI Taxonomy" id="2755338"/>
    <lineage>
        <taxon>Bacteria</taxon>
        <taxon>Bacillati</taxon>
        <taxon>Bacillota</taxon>
        <taxon>Clostridia</taxon>
        <taxon>Thermoanaerobacterales</taxon>
        <taxon>Thermoanaerobacteraceae</taxon>
        <taxon>Aceticella</taxon>
    </lineage>
</organism>
<accession>A0A975GAL7</accession>
<evidence type="ECO:0000256" key="6">
    <source>
        <dbReference type="ARBA" id="ARBA00022840"/>
    </source>
</evidence>
<evidence type="ECO:0000256" key="2">
    <source>
        <dbReference type="ARBA" id="ARBA00022490"/>
    </source>
</evidence>
<comment type="catalytic activity">
    <reaction evidence="7 8">
        <text>cytidine(34) in tRNA(Ile2) + L-lysine + ATP = lysidine(34) in tRNA(Ile2) + AMP + diphosphate + H(+)</text>
        <dbReference type="Rhea" id="RHEA:43744"/>
        <dbReference type="Rhea" id="RHEA-COMP:10625"/>
        <dbReference type="Rhea" id="RHEA-COMP:10670"/>
        <dbReference type="ChEBI" id="CHEBI:15378"/>
        <dbReference type="ChEBI" id="CHEBI:30616"/>
        <dbReference type="ChEBI" id="CHEBI:32551"/>
        <dbReference type="ChEBI" id="CHEBI:33019"/>
        <dbReference type="ChEBI" id="CHEBI:82748"/>
        <dbReference type="ChEBI" id="CHEBI:83665"/>
        <dbReference type="ChEBI" id="CHEBI:456215"/>
        <dbReference type="EC" id="6.3.4.19"/>
    </reaction>
</comment>
<evidence type="ECO:0000313" key="10">
    <source>
        <dbReference type="EMBL" id="QSZ27222.1"/>
    </source>
</evidence>
<evidence type="ECO:0000256" key="3">
    <source>
        <dbReference type="ARBA" id="ARBA00022598"/>
    </source>
</evidence>
<evidence type="ECO:0000256" key="1">
    <source>
        <dbReference type="ARBA" id="ARBA00004496"/>
    </source>
</evidence>
<proteinExistence type="inferred from homology"/>
<dbReference type="EMBL" id="CP060096">
    <property type="protein sequence ID" value="QSZ27222.1"/>
    <property type="molecule type" value="Genomic_DNA"/>
</dbReference>
<protein>
    <recommendedName>
        <fullName evidence="8">tRNA(Ile)-lysidine synthase</fullName>
        <ecNumber evidence="8">6.3.4.19</ecNumber>
    </recommendedName>
    <alternativeName>
        <fullName evidence="8">tRNA(Ile)-2-lysyl-cytidine synthase</fullName>
    </alternativeName>
    <alternativeName>
        <fullName evidence="8">tRNA(Ile)-lysidine synthetase</fullName>
    </alternativeName>
</protein>
<dbReference type="GO" id="GO:0005737">
    <property type="term" value="C:cytoplasm"/>
    <property type="evidence" value="ECO:0007669"/>
    <property type="project" value="UniProtKB-SubCell"/>
</dbReference>
<name>A0A975GAL7_9THEO</name>
<dbReference type="SMART" id="SM00977">
    <property type="entry name" value="TilS_C"/>
    <property type="match status" value="1"/>
</dbReference>
<keyword evidence="6 8" id="KW-0067">ATP-binding</keyword>
<evidence type="ECO:0000256" key="7">
    <source>
        <dbReference type="ARBA" id="ARBA00048539"/>
    </source>
</evidence>
<dbReference type="EC" id="6.3.4.19" evidence="8"/>
<dbReference type="InterPro" id="IPR012094">
    <property type="entry name" value="tRNA_Ile_lys_synt"/>
</dbReference>
<dbReference type="SUPFAM" id="SSF82829">
    <property type="entry name" value="MesJ substrate recognition domain-like"/>
    <property type="match status" value="1"/>
</dbReference>